<evidence type="ECO:0000256" key="1">
    <source>
        <dbReference type="ARBA" id="ARBA00022669"/>
    </source>
</evidence>
<feature type="domain" description="LysM" evidence="4">
    <location>
        <begin position="46"/>
        <end position="92"/>
    </location>
</feature>
<dbReference type="GO" id="GO:0008061">
    <property type="term" value="F:chitin binding"/>
    <property type="evidence" value="ECO:0007669"/>
    <property type="project" value="UniProtKB-KW"/>
</dbReference>
<evidence type="ECO:0000259" key="4">
    <source>
        <dbReference type="PROSITE" id="PS51782"/>
    </source>
</evidence>
<dbReference type="InterPro" id="IPR018392">
    <property type="entry name" value="LysM"/>
</dbReference>
<dbReference type="PROSITE" id="PS51782">
    <property type="entry name" value="LYSM"/>
    <property type="match status" value="3"/>
</dbReference>
<proteinExistence type="predicted"/>
<evidence type="ECO:0000256" key="3">
    <source>
        <dbReference type="ARBA" id="ARBA00023026"/>
    </source>
</evidence>
<dbReference type="Gene3D" id="3.10.350.10">
    <property type="entry name" value="LysM domain"/>
    <property type="match status" value="3"/>
</dbReference>
<keyword evidence="6" id="KW-1185">Reference proteome</keyword>
<dbReference type="InterPro" id="IPR036779">
    <property type="entry name" value="LysM_dom_sf"/>
</dbReference>
<keyword evidence="1" id="KW-0147">Chitin-binding</keyword>
<dbReference type="AlphaFoldDB" id="A0A1L7XLK9"/>
<dbReference type="SMART" id="SM00257">
    <property type="entry name" value="LysM"/>
    <property type="match status" value="3"/>
</dbReference>
<dbReference type="Proteomes" id="UP000184330">
    <property type="component" value="Unassembled WGS sequence"/>
</dbReference>
<dbReference type="InterPro" id="IPR052210">
    <property type="entry name" value="LysM1-like"/>
</dbReference>
<evidence type="ECO:0000256" key="2">
    <source>
        <dbReference type="ARBA" id="ARBA00022729"/>
    </source>
</evidence>
<accession>A0A1L7XLK9</accession>
<feature type="domain" description="LysM" evidence="4">
    <location>
        <begin position="132"/>
        <end position="179"/>
    </location>
</feature>
<sequence length="245" mass="26249">MNADSHRPPGGVYIPPIATVATPSVYITTAIPASPTPSGTITNCGLYYTVEAGDDCSFVSEKFGLTFSDFINLNPSIDSACPNLILGDDYCRIQRHYHQSTRNINFEVLSNGYILCRSSKCNSSGNYTILLTWYTVVSGDSCSDVAAAYGLTLAEFIALTPMSTRRVTASGRVTATACLGSVITPTPTQTGMVSSCTVFYEAKSSDGCYDIATAYGITLDQFYAWNPAVGACANLWPGYYYCVGM</sequence>
<dbReference type="OrthoDB" id="5985073at2759"/>
<evidence type="ECO:0000313" key="5">
    <source>
        <dbReference type="EMBL" id="CZR65826.1"/>
    </source>
</evidence>
<dbReference type="SUPFAM" id="SSF54106">
    <property type="entry name" value="LysM domain"/>
    <property type="match status" value="3"/>
</dbReference>
<keyword evidence="3" id="KW-0843">Virulence</keyword>
<name>A0A1L7XLK9_9HELO</name>
<dbReference type="PANTHER" id="PTHR34997:SF2">
    <property type="entry name" value="LYSM DOMAIN-CONTAINING PROTEIN-RELATED"/>
    <property type="match status" value="1"/>
</dbReference>
<dbReference type="CDD" id="cd00118">
    <property type="entry name" value="LysM"/>
    <property type="match status" value="3"/>
</dbReference>
<keyword evidence="2" id="KW-0732">Signal</keyword>
<gene>
    <name evidence="5" type="ORF">PAC_15726</name>
</gene>
<reference evidence="5 6" key="1">
    <citation type="submission" date="2016-03" db="EMBL/GenBank/DDBJ databases">
        <authorList>
            <person name="Ploux O."/>
        </authorList>
    </citation>
    <scope>NUCLEOTIDE SEQUENCE [LARGE SCALE GENOMIC DNA]</scope>
    <source>
        <strain evidence="5 6">UAMH 11012</strain>
    </source>
</reference>
<evidence type="ECO:0000313" key="6">
    <source>
        <dbReference type="Proteomes" id="UP000184330"/>
    </source>
</evidence>
<dbReference type="PANTHER" id="PTHR34997">
    <property type="entry name" value="AM15"/>
    <property type="match status" value="1"/>
</dbReference>
<feature type="domain" description="LysM" evidence="4">
    <location>
        <begin position="198"/>
        <end position="243"/>
    </location>
</feature>
<dbReference type="EMBL" id="FJOG01000033">
    <property type="protein sequence ID" value="CZR65826.1"/>
    <property type="molecule type" value="Genomic_DNA"/>
</dbReference>
<protein>
    <recommendedName>
        <fullName evidence="4">LysM domain-containing protein</fullName>
    </recommendedName>
</protein>
<organism evidence="5 6">
    <name type="scientific">Phialocephala subalpina</name>
    <dbReference type="NCBI Taxonomy" id="576137"/>
    <lineage>
        <taxon>Eukaryota</taxon>
        <taxon>Fungi</taxon>
        <taxon>Dikarya</taxon>
        <taxon>Ascomycota</taxon>
        <taxon>Pezizomycotina</taxon>
        <taxon>Leotiomycetes</taxon>
        <taxon>Helotiales</taxon>
        <taxon>Mollisiaceae</taxon>
        <taxon>Phialocephala</taxon>
        <taxon>Phialocephala fortinii species complex</taxon>
    </lineage>
</organism>
<dbReference type="Pfam" id="PF01476">
    <property type="entry name" value="LysM"/>
    <property type="match status" value="3"/>
</dbReference>
<dbReference type="STRING" id="576137.A0A1L7XLK9"/>